<feature type="compositionally biased region" description="Basic residues" evidence="1">
    <location>
        <begin position="143"/>
        <end position="154"/>
    </location>
</feature>
<reference evidence="3 4" key="1">
    <citation type="submission" date="2016-10" db="EMBL/GenBank/DDBJ databases">
        <authorList>
            <person name="de Groot N.N."/>
        </authorList>
    </citation>
    <scope>NUCLEOTIDE SEQUENCE [LARGE SCALE GENOMIC DNA]</scope>
    <source>
        <strain evidence="3 4">DSM 22024</strain>
    </source>
</reference>
<keyword evidence="2" id="KW-1133">Transmembrane helix</keyword>
<accession>A0A1H1XU70</accession>
<feature type="transmembrane region" description="Helical" evidence="2">
    <location>
        <begin position="91"/>
        <end position="111"/>
    </location>
</feature>
<name>A0A1H1XU70_9ACTN</name>
<proteinExistence type="predicted"/>
<dbReference type="EMBL" id="LT629732">
    <property type="protein sequence ID" value="SDT12818.1"/>
    <property type="molecule type" value="Genomic_DNA"/>
</dbReference>
<dbReference type="STRING" id="117157.SAMN04489717_5139"/>
<evidence type="ECO:0000313" key="3">
    <source>
        <dbReference type="EMBL" id="SDT12818.1"/>
    </source>
</evidence>
<feature type="region of interest" description="Disordered" evidence="1">
    <location>
        <begin position="143"/>
        <end position="175"/>
    </location>
</feature>
<sequence length="175" mass="18224">MPSAVLTAGPRPSPPGAPAGGPRATLWLLRFVALVHAGLAVGQPLLAGIYLSGRFDALATHSLNAGLVMLACMWQFGAALLYVWPGRGRGWPVLVTALLFFAEGLQIGMGYAGRLTVHVPLGVAIVTTQVVFAVWLFRSGARRSGRGPRVRGRSRTGAAEQPAPAGSHPKAGEQA</sequence>
<dbReference type="RefSeq" id="WP_197681573.1">
    <property type="nucleotide sequence ID" value="NZ_LT629732.1"/>
</dbReference>
<keyword evidence="2" id="KW-0812">Transmembrane</keyword>
<organism evidence="3 4">
    <name type="scientific">Actinopolymorpha singaporensis</name>
    <dbReference type="NCBI Taxonomy" id="117157"/>
    <lineage>
        <taxon>Bacteria</taxon>
        <taxon>Bacillati</taxon>
        <taxon>Actinomycetota</taxon>
        <taxon>Actinomycetes</taxon>
        <taxon>Propionibacteriales</taxon>
        <taxon>Actinopolymorphaceae</taxon>
        <taxon>Actinopolymorpha</taxon>
    </lineage>
</organism>
<protein>
    <submittedName>
        <fullName evidence="3">Uncharacterized protein</fullName>
    </submittedName>
</protein>
<dbReference type="AlphaFoldDB" id="A0A1H1XU70"/>
<feature type="transmembrane region" description="Helical" evidence="2">
    <location>
        <begin position="117"/>
        <end position="137"/>
    </location>
</feature>
<feature type="transmembrane region" description="Helical" evidence="2">
    <location>
        <begin position="27"/>
        <end position="51"/>
    </location>
</feature>
<evidence type="ECO:0000256" key="2">
    <source>
        <dbReference type="SAM" id="Phobius"/>
    </source>
</evidence>
<dbReference type="Proteomes" id="UP000198983">
    <property type="component" value="Chromosome I"/>
</dbReference>
<evidence type="ECO:0000256" key="1">
    <source>
        <dbReference type="SAM" id="MobiDB-lite"/>
    </source>
</evidence>
<feature type="transmembrane region" description="Helical" evidence="2">
    <location>
        <begin position="63"/>
        <end position="84"/>
    </location>
</feature>
<gene>
    <name evidence="3" type="ORF">SAMN04489717_5139</name>
</gene>
<keyword evidence="4" id="KW-1185">Reference proteome</keyword>
<keyword evidence="2" id="KW-0472">Membrane</keyword>
<evidence type="ECO:0000313" key="4">
    <source>
        <dbReference type="Proteomes" id="UP000198983"/>
    </source>
</evidence>